<name>A0A9W6T5F6_CANBO</name>
<evidence type="ECO:0000313" key="3">
    <source>
        <dbReference type="EMBL" id="GME76638.1"/>
    </source>
</evidence>
<keyword evidence="4" id="KW-1185">Reference proteome</keyword>
<dbReference type="PANTHER" id="PTHR13302:SF8">
    <property type="entry name" value="CONSERVED OLIGOMERIC GOLGI COMPLEX SUBUNIT 3"/>
    <property type="match status" value="1"/>
</dbReference>
<protein>
    <submittedName>
        <fullName evidence="3">Unnamed protein product</fullName>
    </submittedName>
</protein>
<organism evidence="3 4">
    <name type="scientific">Candida boidinii</name>
    <name type="common">Yeast</name>
    <dbReference type="NCBI Taxonomy" id="5477"/>
    <lineage>
        <taxon>Eukaryota</taxon>
        <taxon>Fungi</taxon>
        <taxon>Dikarya</taxon>
        <taxon>Ascomycota</taxon>
        <taxon>Saccharomycotina</taxon>
        <taxon>Pichiomycetes</taxon>
        <taxon>Pichiales</taxon>
        <taxon>Pichiaceae</taxon>
        <taxon>Ogataea</taxon>
        <taxon>Ogataea/Candida clade</taxon>
    </lineage>
</organism>
<proteinExistence type="predicted"/>
<feature type="region of interest" description="Disordered" evidence="1">
    <location>
        <begin position="622"/>
        <end position="662"/>
    </location>
</feature>
<dbReference type="GO" id="GO:0032258">
    <property type="term" value="P:cytoplasm to vacuole targeting by the Cvt pathway"/>
    <property type="evidence" value="ECO:0007669"/>
    <property type="project" value="TreeGrafter"/>
</dbReference>
<dbReference type="GO" id="GO:0007030">
    <property type="term" value="P:Golgi organization"/>
    <property type="evidence" value="ECO:0007669"/>
    <property type="project" value="TreeGrafter"/>
</dbReference>
<dbReference type="GO" id="GO:0017119">
    <property type="term" value="C:Golgi transport complex"/>
    <property type="evidence" value="ECO:0007669"/>
    <property type="project" value="TreeGrafter"/>
</dbReference>
<dbReference type="Pfam" id="PF20671">
    <property type="entry name" value="COG3_C"/>
    <property type="match status" value="1"/>
</dbReference>
<dbReference type="InterPro" id="IPR007265">
    <property type="entry name" value="COG_su3"/>
</dbReference>
<gene>
    <name evidence="3" type="ORF">Cboi02_000525600</name>
</gene>
<dbReference type="GO" id="GO:0006891">
    <property type="term" value="P:intra-Golgi vesicle-mediated transport"/>
    <property type="evidence" value="ECO:0007669"/>
    <property type="project" value="TreeGrafter"/>
</dbReference>
<dbReference type="GO" id="GO:0016020">
    <property type="term" value="C:membrane"/>
    <property type="evidence" value="ECO:0007669"/>
    <property type="project" value="InterPro"/>
</dbReference>
<evidence type="ECO:0000313" key="4">
    <source>
        <dbReference type="Proteomes" id="UP001165120"/>
    </source>
</evidence>
<evidence type="ECO:0000256" key="1">
    <source>
        <dbReference type="SAM" id="MobiDB-lite"/>
    </source>
</evidence>
<dbReference type="InterPro" id="IPR048685">
    <property type="entry name" value="COG3_C"/>
</dbReference>
<feature type="domain" description="Conserved oligomeric Golgi complex subunit 3 C-terminal" evidence="2">
    <location>
        <begin position="49"/>
        <end position="413"/>
    </location>
</feature>
<dbReference type="GO" id="GO:0006914">
    <property type="term" value="P:autophagy"/>
    <property type="evidence" value="ECO:0007669"/>
    <property type="project" value="TreeGrafter"/>
</dbReference>
<dbReference type="AlphaFoldDB" id="A0A9W6T5F6"/>
<dbReference type="Proteomes" id="UP001165120">
    <property type="component" value="Unassembled WGS sequence"/>
</dbReference>
<dbReference type="PANTHER" id="PTHR13302">
    <property type="entry name" value="CONSERVED OLIGOMERIC GOLGI COMPLEX COMPONENT 3"/>
    <property type="match status" value="1"/>
</dbReference>
<dbReference type="EMBL" id="BSXN01002452">
    <property type="protein sequence ID" value="GME76638.1"/>
    <property type="molecule type" value="Genomic_DNA"/>
</dbReference>
<comment type="caution">
    <text evidence="3">The sequence shown here is derived from an EMBL/GenBank/DDBJ whole genome shotgun (WGS) entry which is preliminary data.</text>
</comment>
<accession>A0A9W6T5F6</accession>
<dbReference type="GO" id="GO:0005801">
    <property type="term" value="C:cis-Golgi network"/>
    <property type="evidence" value="ECO:0007669"/>
    <property type="project" value="InterPro"/>
</dbReference>
<reference evidence="3" key="1">
    <citation type="submission" date="2023-04" db="EMBL/GenBank/DDBJ databases">
        <title>Candida boidinii NBRC 10035.</title>
        <authorList>
            <person name="Ichikawa N."/>
            <person name="Sato H."/>
            <person name="Tonouchi N."/>
        </authorList>
    </citation>
    <scope>NUCLEOTIDE SEQUENCE</scope>
    <source>
        <strain evidence="3">NBRC 10035</strain>
    </source>
</reference>
<evidence type="ECO:0000259" key="2">
    <source>
        <dbReference type="Pfam" id="PF20671"/>
    </source>
</evidence>
<sequence length="662" mass="76260">MTRALSLIRNYVTNFIKNLESKIQTKINEAKKNSNNDENSTSYKIMLEAFINNQFDEDCQVLQPLIEELYIRCADNDNETDDLNGLLVDCYNTYFRTRQNLLTQVIQPHISASSLVSSNGSTSKNLVQAAQSNITYFIKLMEKEFKIFSHIFFSKNPMIDETYNIDALNKWFESLIEPLYDLLRNKIIRETNIGELCELITTLQNYIENEESLDYLDTVSKISDGQSSLLGPMYSGNNQETGLKKISLESLLTPILQDTQSRLVFRVQNYVDKNIVTYKKTGNELVIENRKRRSTNAKENTSTTTIANDDLELGDTTEGEIVSSEIKGIYPPIIKSIRLLSKIYQLLNQTVFDDLANSVVHLFLLSLRDNFGKVHGVEAKLYQIKNLIFFKDYISTYDIEHVRRETNLDFSGIQKLFRRFYRGSRDKQTTEQTYGGALAPEDDGFLSLMLGTIPKVVNDYVDAKYELQMALRNAVHEFIQDASIIFTKELLDIKEKVDKKQYDLVDMQKSMIKLTTTIQNELPRLKPMITHYITDRQVLSFLIDGVQETVHREYEGFYQYIIETKNKKLIDGLIESDTLTSIWSDIVTDIFTNDNRDDYEDEIEDDNDSLALDLSDKEYVNDDINDDINDDSNNTSKDNTVLELENGNTVENGDVSKLDLKE</sequence>